<comment type="caution">
    <text evidence="2">The sequence shown here is derived from an EMBL/GenBank/DDBJ whole genome shotgun (WGS) entry which is preliminary data.</text>
</comment>
<keyword evidence="1" id="KW-0732">Signal</keyword>
<keyword evidence="3" id="KW-1185">Reference proteome</keyword>
<feature type="chain" id="PRO_5042099296" description="Extracellular membrane protein CFEM domain-containing protein" evidence="1">
    <location>
        <begin position="22"/>
        <end position="96"/>
    </location>
</feature>
<evidence type="ECO:0000313" key="2">
    <source>
        <dbReference type="EMBL" id="KAJ8652641.1"/>
    </source>
</evidence>
<protein>
    <recommendedName>
        <fullName evidence="4">Extracellular membrane protein CFEM domain-containing protein</fullName>
    </recommendedName>
</protein>
<reference evidence="2 3" key="1">
    <citation type="submission" date="2023-03" db="EMBL/GenBank/DDBJ databases">
        <title>Genome sequence of Lichtheimia ornata CBS 291.66.</title>
        <authorList>
            <person name="Mohabir J.T."/>
            <person name="Shea T.P."/>
            <person name="Kurbessoian T."/>
            <person name="Berby B."/>
            <person name="Fontaine J."/>
            <person name="Livny J."/>
            <person name="Gnirke A."/>
            <person name="Stajich J.E."/>
            <person name="Cuomo C.A."/>
        </authorList>
    </citation>
    <scope>NUCLEOTIDE SEQUENCE [LARGE SCALE GENOMIC DNA]</scope>
    <source>
        <strain evidence="2">CBS 291.66</strain>
    </source>
</reference>
<evidence type="ECO:0008006" key="4">
    <source>
        <dbReference type="Google" id="ProtNLM"/>
    </source>
</evidence>
<sequence>MLFKTTHFIAFAAIMVTTTFAVPLLGLDGGNQQGQTEGGQGGGEAVGGLVSNVQNTLNCAVDCVTSSGQPLDSVDCIKAGCVGQQQQEGGSGTSPQ</sequence>
<dbReference type="GeneID" id="83219118"/>
<dbReference type="AlphaFoldDB" id="A0AAD7XTU9"/>
<gene>
    <name evidence="2" type="ORF">O0I10_011719</name>
</gene>
<proteinExistence type="predicted"/>
<organism evidence="2 3">
    <name type="scientific">Lichtheimia ornata</name>
    <dbReference type="NCBI Taxonomy" id="688661"/>
    <lineage>
        <taxon>Eukaryota</taxon>
        <taxon>Fungi</taxon>
        <taxon>Fungi incertae sedis</taxon>
        <taxon>Mucoromycota</taxon>
        <taxon>Mucoromycotina</taxon>
        <taxon>Mucoromycetes</taxon>
        <taxon>Mucorales</taxon>
        <taxon>Lichtheimiaceae</taxon>
        <taxon>Lichtheimia</taxon>
    </lineage>
</organism>
<feature type="signal peptide" evidence="1">
    <location>
        <begin position="1"/>
        <end position="21"/>
    </location>
</feature>
<accession>A0AAD7XTU9</accession>
<evidence type="ECO:0000256" key="1">
    <source>
        <dbReference type="SAM" id="SignalP"/>
    </source>
</evidence>
<dbReference type="RefSeq" id="XP_058337555.1">
    <property type="nucleotide sequence ID" value="XM_058491682.1"/>
</dbReference>
<dbReference type="EMBL" id="JARTCD010000098">
    <property type="protein sequence ID" value="KAJ8652641.1"/>
    <property type="molecule type" value="Genomic_DNA"/>
</dbReference>
<name>A0AAD7XTU9_9FUNG</name>
<evidence type="ECO:0000313" key="3">
    <source>
        <dbReference type="Proteomes" id="UP001234581"/>
    </source>
</evidence>
<dbReference type="Proteomes" id="UP001234581">
    <property type="component" value="Unassembled WGS sequence"/>
</dbReference>